<dbReference type="InterPro" id="IPR012854">
    <property type="entry name" value="Cu_amine_oxidase-like_N"/>
</dbReference>
<dbReference type="Proteomes" id="UP001519288">
    <property type="component" value="Unassembled WGS sequence"/>
</dbReference>
<evidence type="ECO:0000313" key="3">
    <source>
        <dbReference type="Proteomes" id="UP001519288"/>
    </source>
</evidence>
<dbReference type="InterPro" id="IPR036582">
    <property type="entry name" value="Mao_N_sf"/>
</dbReference>
<evidence type="ECO:0000259" key="1">
    <source>
        <dbReference type="Pfam" id="PF07833"/>
    </source>
</evidence>
<dbReference type="Pfam" id="PF07833">
    <property type="entry name" value="Cu_amine_oxidN1"/>
    <property type="match status" value="1"/>
</dbReference>
<keyword evidence="3" id="KW-1185">Reference proteome</keyword>
<reference evidence="2 3" key="1">
    <citation type="submission" date="2021-03" db="EMBL/GenBank/DDBJ databases">
        <title>Genomic Encyclopedia of Type Strains, Phase IV (KMG-IV): sequencing the most valuable type-strain genomes for metagenomic binning, comparative biology and taxonomic classification.</title>
        <authorList>
            <person name="Goeker M."/>
        </authorList>
    </citation>
    <scope>NUCLEOTIDE SEQUENCE [LARGE SCALE GENOMIC DNA]</scope>
    <source>
        <strain evidence="2 3">DSM 26806</strain>
    </source>
</reference>
<accession>A0ABS4JDY3</accession>
<evidence type="ECO:0000313" key="2">
    <source>
        <dbReference type="EMBL" id="MBP1999926.1"/>
    </source>
</evidence>
<feature type="domain" description="Copper amine oxidase-like N-terminal" evidence="1">
    <location>
        <begin position="4"/>
        <end position="49"/>
    </location>
</feature>
<gene>
    <name evidence="2" type="ORF">J2Z69_000945</name>
</gene>
<comment type="caution">
    <text evidence="2">The sequence shown here is derived from an EMBL/GenBank/DDBJ whole genome shotgun (WGS) entry which is preliminary data.</text>
</comment>
<dbReference type="SUPFAM" id="SSF55383">
    <property type="entry name" value="Copper amine oxidase, domain N"/>
    <property type="match status" value="1"/>
</dbReference>
<proteinExistence type="predicted"/>
<dbReference type="Gene3D" id="3.30.457.10">
    <property type="entry name" value="Copper amine oxidase-like, N-terminal domain"/>
    <property type="match status" value="1"/>
</dbReference>
<sequence>MQTSVNGHMIQLKTPPFMVKGIMMVPLRLISEALGAEVAWNDKKRSIEIHTQIK</sequence>
<protein>
    <recommendedName>
        <fullName evidence="1">Copper amine oxidase-like N-terminal domain-containing protein</fullName>
    </recommendedName>
</protein>
<organism evidence="2 3">
    <name type="scientific">Paenibacillus shirakamiensis</name>
    <dbReference type="NCBI Taxonomy" id="1265935"/>
    <lineage>
        <taxon>Bacteria</taxon>
        <taxon>Bacillati</taxon>
        <taxon>Bacillota</taxon>
        <taxon>Bacilli</taxon>
        <taxon>Bacillales</taxon>
        <taxon>Paenibacillaceae</taxon>
        <taxon>Paenibacillus</taxon>
    </lineage>
</organism>
<name>A0ABS4JDY3_9BACL</name>
<dbReference type="EMBL" id="JAGGLD010000001">
    <property type="protein sequence ID" value="MBP1999926.1"/>
    <property type="molecule type" value="Genomic_DNA"/>
</dbReference>